<reference evidence="2 3" key="1">
    <citation type="submission" date="2018-05" db="EMBL/GenBank/DDBJ databases">
        <title>Chitinophaga sp. K3CV102501T nov., isolated from isolated from a monsoon evergreen broad-leaved forest soil.</title>
        <authorList>
            <person name="Lv Y."/>
        </authorList>
    </citation>
    <scope>NUCLEOTIDE SEQUENCE [LARGE SCALE GENOMIC DNA]</scope>
    <source>
        <strain evidence="2 3">GDMCC 1.1325</strain>
    </source>
</reference>
<evidence type="ECO:0000259" key="1">
    <source>
        <dbReference type="SMART" id="SM00849"/>
    </source>
</evidence>
<dbReference type="NCBIfam" id="NF001911">
    <property type="entry name" value="PRK00685.1"/>
    <property type="match status" value="1"/>
</dbReference>
<feature type="domain" description="Metallo-beta-lactamase" evidence="1">
    <location>
        <begin position="41"/>
        <end position="233"/>
    </location>
</feature>
<name>A0A365Y4X6_9BACT</name>
<sequence>MVIPGQDFFFLTGVLEEIVYLDKVKNRMNMSTQNSKIKFLGHASFQLTTPEDHTILIDPWFTGNPALPEGYTLPEKIDLILITHGHRDHLDSKIIELIRTHSPKVIANPIVRLFLQDQGVPEHVFEQMNAGGTVSILHTKVTMTNAFHFAQVYQPDGKIGYTHAANGFIIWMSDDVSVYYSGDTSVFSDMALLGEIYEPDVAILPIGDRYTMGPLEAAFAIRLLKVKHVIPCHYGTMPTLTGTPQRLKELTQDQERLQIHALKSGDELDLAILQPHR</sequence>
<protein>
    <submittedName>
        <fullName evidence="2">Metal-dependent hydrolase</fullName>
    </submittedName>
</protein>
<dbReference type="Gene3D" id="3.60.15.10">
    <property type="entry name" value="Ribonuclease Z/Hydroxyacylglutathione hydrolase-like"/>
    <property type="match status" value="1"/>
</dbReference>
<dbReference type="SMART" id="SM00849">
    <property type="entry name" value="Lactamase_B"/>
    <property type="match status" value="1"/>
</dbReference>
<gene>
    <name evidence="2" type="ORF">DF182_14170</name>
</gene>
<dbReference type="SUPFAM" id="SSF56281">
    <property type="entry name" value="Metallo-hydrolase/oxidoreductase"/>
    <property type="match status" value="1"/>
</dbReference>
<dbReference type="InterPro" id="IPR036866">
    <property type="entry name" value="RibonucZ/Hydroxyglut_hydro"/>
</dbReference>
<evidence type="ECO:0000313" key="2">
    <source>
        <dbReference type="EMBL" id="RBL93646.1"/>
    </source>
</evidence>
<comment type="caution">
    <text evidence="2">The sequence shown here is derived from an EMBL/GenBank/DDBJ whole genome shotgun (WGS) entry which is preliminary data.</text>
</comment>
<dbReference type="InterPro" id="IPR001279">
    <property type="entry name" value="Metallo-B-lactamas"/>
</dbReference>
<dbReference type="PANTHER" id="PTHR43546:SF3">
    <property type="entry name" value="UPF0173 METAL-DEPENDENT HYDROLASE MJ1163"/>
    <property type="match status" value="1"/>
</dbReference>
<keyword evidence="3" id="KW-1185">Reference proteome</keyword>
<dbReference type="Pfam" id="PF13483">
    <property type="entry name" value="Lactamase_B_3"/>
    <property type="match status" value="1"/>
</dbReference>
<dbReference type="PANTHER" id="PTHR43546">
    <property type="entry name" value="UPF0173 METAL-DEPENDENT HYDROLASE MJ1163-RELATED"/>
    <property type="match status" value="1"/>
</dbReference>
<dbReference type="Proteomes" id="UP000253410">
    <property type="component" value="Unassembled WGS sequence"/>
</dbReference>
<dbReference type="AlphaFoldDB" id="A0A365Y4X6"/>
<proteinExistence type="predicted"/>
<dbReference type="InterPro" id="IPR050114">
    <property type="entry name" value="UPF0173_UPF0282_UlaG_hydrolase"/>
</dbReference>
<keyword evidence="2" id="KW-0378">Hydrolase</keyword>
<organism evidence="2 3">
    <name type="scientific">Chitinophaga flava</name>
    <dbReference type="NCBI Taxonomy" id="2259036"/>
    <lineage>
        <taxon>Bacteria</taxon>
        <taxon>Pseudomonadati</taxon>
        <taxon>Bacteroidota</taxon>
        <taxon>Chitinophagia</taxon>
        <taxon>Chitinophagales</taxon>
        <taxon>Chitinophagaceae</taxon>
        <taxon>Chitinophaga</taxon>
    </lineage>
</organism>
<evidence type="ECO:0000313" key="3">
    <source>
        <dbReference type="Proteomes" id="UP000253410"/>
    </source>
</evidence>
<dbReference type="EMBL" id="QFFJ01000001">
    <property type="protein sequence ID" value="RBL93646.1"/>
    <property type="molecule type" value="Genomic_DNA"/>
</dbReference>
<accession>A0A365Y4X6</accession>
<dbReference type="GO" id="GO:0016787">
    <property type="term" value="F:hydrolase activity"/>
    <property type="evidence" value="ECO:0007669"/>
    <property type="project" value="UniProtKB-KW"/>
</dbReference>